<keyword evidence="3" id="KW-1185">Reference proteome</keyword>
<dbReference type="EMBL" id="DS547154">
    <property type="protein sequence ID" value="EDR00079.1"/>
    <property type="molecule type" value="Genomic_DNA"/>
</dbReference>
<reference evidence="2 3" key="1">
    <citation type="journal article" date="2008" name="Nature">
        <title>The genome of Laccaria bicolor provides insights into mycorrhizal symbiosis.</title>
        <authorList>
            <person name="Martin F."/>
            <person name="Aerts A."/>
            <person name="Ahren D."/>
            <person name="Brun A."/>
            <person name="Danchin E.G.J."/>
            <person name="Duchaussoy F."/>
            <person name="Gibon J."/>
            <person name="Kohler A."/>
            <person name="Lindquist E."/>
            <person name="Pereda V."/>
            <person name="Salamov A."/>
            <person name="Shapiro H.J."/>
            <person name="Wuyts J."/>
            <person name="Blaudez D."/>
            <person name="Buee M."/>
            <person name="Brokstein P."/>
            <person name="Canbaeck B."/>
            <person name="Cohen D."/>
            <person name="Courty P.E."/>
            <person name="Coutinho P.M."/>
            <person name="Delaruelle C."/>
            <person name="Detter J.C."/>
            <person name="Deveau A."/>
            <person name="DiFazio S."/>
            <person name="Duplessis S."/>
            <person name="Fraissinet-Tachet L."/>
            <person name="Lucic E."/>
            <person name="Frey-Klett P."/>
            <person name="Fourrey C."/>
            <person name="Feussner I."/>
            <person name="Gay G."/>
            <person name="Grimwood J."/>
            <person name="Hoegger P.J."/>
            <person name="Jain P."/>
            <person name="Kilaru S."/>
            <person name="Labbe J."/>
            <person name="Lin Y.C."/>
            <person name="Legue V."/>
            <person name="Le Tacon F."/>
            <person name="Marmeisse R."/>
            <person name="Melayah D."/>
            <person name="Montanini B."/>
            <person name="Muratet M."/>
            <person name="Nehls U."/>
            <person name="Niculita-Hirzel H."/>
            <person name="Oudot-Le Secq M.P."/>
            <person name="Peter M."/>
            <person name="Quesneville H."/>
            <person name="Rajashekar B."/>
            <person name="Reich M."/>
            <person name="Rouhier N."/>
            <person name="Schmutz J."/>
            <person name="Yin T."/>
            <person name="Chalot M."/>
            <person name="Henrissat B."/>
            <person name="Kuees U."/>
            <person name="Lucas S."/>
            <person name="Van de Peer Y."/>
            <person name="Podila G.K."/>
            <person name="Polle A."/>
            <person name="Pukkila P.J."/>
            <person name="Richardson P.M."/>
            <person name="Rouze P."/>
            <person name="Sanders I.R."/>
            <person name="Stajich J.E."/>
            <person name="Tunlid A."/>
            <person name="Tuskan G."/>
            <person name="Grigoriev I.V."/>
        </authorList>
    </citation>
    <scope>NUCLEOTIDE SEQUENCE [LARGE SCALE GENOMIC DNA]</scope>
    <source>
        <strain evidence="3">S238N-H82 / ATCC MYA-4686</strain>
    </source>
</reference>
<feature type="compositionally biased region" description="Basic and acidic residues" evidence="1">
    <location>
        <begin position="858"/>
        <end position="877"/>
    </location>
</feature>
<dbReference type="AlphaFoldDB" id="B0DZ94"/>
<feature type="region of interest" description="Disordered" evidence="1">
    <location>
        <begin position="353"/>
        <end position="402"/>
    </location>
</feature>
<feature type="region of interest" description="Disordered" evidence="1">
    <location>
        <begin position="961"/>
        <end position="989"/>
    </location>
</feature>
<dbReference type="KEGG" id="lbc:LACBIDRAFT_334455"/>
<accession>B0DZ94</accession>
<evidence type="ECO:0000313" key="2">
    <source>
        <dbReference type="EMBL" id="EDR00079.1"/>
    </source>
</evidence>
<dbReference type="OrthoDB" id="3048394at2759"/>
<feature type="region of interest" description="Disordered" evidence="1">
    <location>
        <begin position="168"/>
        <end position="189"/>
    </location>
</feature>
<protein>
    <submittedName>
        <fullName evidence="2">Predicted protein</fullName>
    </submittedName>
</protein>
<dbReference type="InParanoid" id="B0DZ94"/>
<dbReference type="Proteomes" id="UP000001194">
    <property type="component" value="Unassembled WGS sequence"/>
</dbReference>
<dbReference type="RefSeq" id="XP_001889285.1">
    <property type="nucleotide sequence ID" value="XM_001889250.1"/>
</dbReference>
<feature type="region of interest" description="Disordered" evidence="1">
    <location>
        <begin position="858"/>
        <end position="879"/>
    </location>
</feature>
<dbReference type="HOGENOM" id="CLU_301889_0_0_1"/>
<evidence type="ECO:0000256" key="1">
    <source>
        <dbReference type="SAM" id="MobiDB-lite"/>
    </source>
</evidence>
<gene>
    <name evidence="2" type="ORF">LACBIDRAFT_334455</name>
</gene>
<evidence type="ECO:0000313" key="3">
    <source>
        <dbReference type="Proteomes" id="UP000001194"/>
    </source>
</evidence>
<name>B0DZ94_LACBS</name>
<organism evidence="3">
    <name type="scientific">Laccaria bicolor (strain S238N-H82 / ATCC MYA-4686)</name>
    <name type="common">Bicoloured deceiver</name>
    <name type="synonym">Laccaria laccata var. bicolor</name>
    <dbReference type="NCBI Taxonomy" id="486041"/>
    <lineage>
        <taxon>Eukaryota</taxon>
        <taxon>Fungi</taxon>
        <taxon>Dikarya</taxon>
        <taxon>Basidiomycota</taxon>
        <taxon>Agaricomycotina</taxon>
        <taxon>Agaricomycetes</taxon>
        <taxon>Agaricomycetidae</taxon>
        <taxon>Agaricales</taxon>
        <taxon>Agaricineae</taxon>
        <taxon>Hydnangiaceae</taxon>
        <taxon>Laccaria</taxon>
    </lineage>
</organism>
<sequence length="989" mass="112380">MDPPANVEELPFIIQLFFSLRGSATRPGALMECDASQSKLQVWRWPVNRRRERIAPSDLNGHRATHHFQFPGCFCPLQSGGGGLGLNKETAIYMPTGGPYKNQWVAACATQECLYRVPLAIFYRLDGLAINHYSPRIVGDHGPLPIFHISEMRGPVLSLRDMSPVAPTEIDLSDDGSSESESHESDLDSAMHTQDFEWPVPPSPKNSIHIRRPLALRAANIVVWNQPRSEPLTFFAMIRAIDSAIRPGVPVKDFLSLASLCECGLLTSRRAFRVHECQTRPHSHRRIVPQLTVAEVLTRVDSVLNPGVPIEEFLHVVAQCACGMLVTRRTGCALVFAPRTRVDLSEAARASANDLEDDPKRGVTVVMPPPKKHSLKHGPWEAPTRNVGTAKGHPSQRRDGRTALHVKESALPNAREVAFLTFRRHTHALLFCACLIFYQNAQAASLASRLCRTLRFSFDKRDSHCLPNVLSPFLLFPRLAGTLTKVYLVVTSGINARRNLELMTHANSKLPSCGNESMPLDRSRGRLIHESGVDYYSPNCSRTIQVPKETNPNEQQFPPNLAWKDFTEPRWWTDTHGWLAFVPREPMLVGFPFDRLSRLPQAFTPTPEGKYELPREIVASWERLDLDLLHATRRLLGAYQIAAIAPYSPSAKGYRASYKQPHSIKKAAMLSRDCFFVWMGLLSYGVARAEFSLEAQKDYRQWCENQGKDAILGVPDWRSFLKERSLDYPNEIFFDSTWVDAISASTVCDFSINNPRAGIFLKLPNQGPSFYQPSIRWFCQRGIPVWYRWGPEEDELAEQNEFYRGLALLTDNLGIPSLFTNPRHAITLASANTAPARSSGSKPWQQYFADLEKENLERAKVESPKDRERRLNRERQPPTRSARVIEWVEPINGGNQLIPEEKTVAERVDILEMYEDKYKRYDSFNNTWHICEEFGANQPSTWQELEDYRMFLGHYTNEEREEMEQMRLTDEPPPILDTPLRAPHSTHKS</sequence>
<dbReference type="GeneID" id="6084919"/>
<proteinExistence type="predicted"/>